<sequence length="119" mass="13720">MDSNWKKDHLKDEDLKKTVTQMHLCAYINPNNEGDEEYPPTNHWVVFLETSSTHSVRIDMGPGYGSDGLRGRITISSKSYTYTDKAIHKLSFPPNDKTKVQDIVRVINKKWASKIRIQL</sequence>
<evidence type="ECO:0000313" key="3">
    <source>
        <dbReference type="Proteomes" id="UP000748025"/>
    </source>
</evidence>
<evidence type="ECO:0000259" key="1">
    <source>
        <dbReference type="Pfam" id="PF24968"/>
    </source>
</evidence>
<protein>
    <recommendedName>
        <fullName evidence="1">DUF7770 domain-containing protein</fullName>
    </recommendedName>
</protein>
<comment type="caution">
    <text evidence="2">The sequence shown here is derived from an EMBL/GenBank/DDBJ whole genome shotgun (WGS) entry which is preliminary data.</text>
</comment>
<accession>A0A9P7SZ52</accession>
<dbReference type="OrthoDB" id="3527137at2759"/>
<reference evidence="2" key="1">
    <citation type="journal article" date="2020" name="bioRxiv">
        <title>Whole genome comparisons of ergot fungi reveals the divergence and evolution of species within the genus Claviceps are the result of varying mechanisms driving genome evolution and host range expansion.</title>
        <authorList>
            <person name="Wyka S.A."/>
            <person name="Mondo S.J."/>
            <person name="Liu M."/>
            <person name="Dettman J."/>
            <person name="Nalam V."/>
            <person name="Broders K.D."/>
        </authorList>
    </citation>
    <scope>NUCLEOTIDE SEQUENCE</scope>
    <source>
        <strain evidence="2">CCC 602</strain>
    </source>
</reference>
<gene>
    <name evidence="2" type="ORF">E4U43_004972</name>
</gene>
<organism evidence="2 3">
    <name type="scientific">Claviceps pusilla</name>
    <dbReference type="NCBI Taxonomy" id="123648"/>
    <lineage>
        <taxon>Eukaryota</taxon>
        <taxon>Fungi</taxon>
        <taxon>Dikarya</taxon>
        <taxon>Ascomycota</taxon>
        <taxon>Pezizomycotina</taxon>
        <taxon>Sordariomycetes</taxon>
        <taxon>Hypocreomycetidae</taxon>
        <taxon>Hypocreales</taxon>
        <taxon>Clavicipitaceae</taxon>
        <taxon>Claviceps</taxon>
    </lineage>
</organism>
<dbReference type="InterPro" id="IPR056672">
    <property type="entry name" value="DUF7770"/>
</dbReference>
<evidence type="ECO:0000313" key="2">
    <source>
        <dbReference type="EMBL" id="KAG6015663.1"/>
    </source>
</evidence>
<dbReference type="AlphaFoldDB" id="A0A9P7SZ52"/>
<dbReference type="EMBL" id="SRPW01000324">
    <property type="protein sequence ID" value="KAG6015663.1"/>
    <property type="molecule type" value="Genomic_DNA"/>
</dbReference>
<name>A0A9P7SZ52_9HYPO</name>
<dbReference type="Pfam" id="PF24968">
    <property type="entry name" value="DUF7770"/>
    <property type="match status" value="1"/>
</dbReference>
<proteinExistence type="predicted"/>
<feature type="domain" description="DUF7770" evidence="1">
    <location>
        <begin position="23"/>
        <end position="110"/>
    </location>
</feature>
<dbReference type="Proteomes" id="UP000748025">
    <property type="component" value="Unassembled WGS sequence"/>
</dbReference>
<keyword evidence="3" id="KW-1185">Reference proteome</keyword>